<keyword evidence="3" id="KW-1185">Reference proteome</keyword>
<evidence type="ECO:0000259" key="1">
    <source>
        <dbReference type="PROSITE" id="PS50943"/>
    </source>
</evidence>
<dbReference type="InterPro" id="IPR001387">
    <property type="entry name" value="Cro/C1-type_HTH"/>
</dbReference>
<protein>
    <submittedName>
        <fullName evidence="2">XRE family transcriptional regulator</fullName>
    </submittedName>
</protein>
<reference evidence="2 3" key="1">
    <citation type="submission" date="2018-06" db="EMBL/GenBank/DDBJ databases">
        <title>Sphaerisporangium craniellae sp. nov., isolated from a marine sponge in the South China Sea.</title>
        <authorList>
            <person name="Li L."/>
        </authorList>
    </citation>
    <scope>NUCLEOTIDE SEQUENCE [LARGE SCALE GENOMIC DNA]</scope>
    <source>
        <strain evidence="2 3">CCTCC AA 208026</strain>
    </source>
</reference>
<organism evidence="2 3">
    <name type="scientific">Sphaerisporangium album</name>
    <dbReference type="NCBI Taxonomy" id="509200"/>
    <lineage>
        <taxon>Bacteria</taxon>
        <taxon>Bacillati</taxon>
        <taxon>Actinomycetota</taxon>
        <taxon>Actinomycetes</taxon>
        <taxon>Streptosporangiales</taxon>
        <taxon>Streptosporangiaceae</taxon>
        <taxon>Sphaerisporangium</taxon>
    </lineage>
</organism>
<dbReference type="EMBL" id="QOIL01000038">
    <property type="protein sequence ID" value="RCG18229.1"/>
    <property type="molecule type" value="Genomic_DNA"/>
</dbReference>
<evidence type="ECO:0000313" key="3">
    <source>
        <dbReference type="Proteomes" id="UP000253094"/>
    </source>
</evidence>
<name>A0A367EKD8_9ACTN</name>
<dbReference type="SMART" id="SM00530">
    <property type="entry name" value="HTH_XRE"/>
    <property type="match status" value="2"/>
</dbReference>
<dbReference type="Proteomes" id="UP000253094">
    <property type="component" value="Unassembled WGS sequence"/>
</dbReference>
<feature type="domain" description="HTH cro/C1-type" evidence="1">
    <location>
        <begin position="33"/>
        <end position="82"/>
    </location>
</feature>
<dbReference type="GO" id="GO:0003677">
    <property type="term" value="F:DNA binding"/>
    <property type="evidence" value="ECO:0007669"/>
    <property type="project" value="InterPro"/>
</dbReference>
<evidence type="ECO:0000313" key="2">
    <source>
        <dbReference type="EMBL" id="RCG18229.1"/>
    </source>
</evidence>
<accession>A0A367EKD8</accession>
<comment type="caution">
    <text evidence="2">The sequence shown here is derived from an EMBL/GenBank/DDBJ whole genome shotgun (WGS) entry which is preliminary data.</text>
</comment>
<dbReference type="Gene3D" id="1.10.260.40">
    <property type="entry name" value="lambda repressor-like DNA-binding domains"/>
    <property type="match status" value="1"/>
</dbReference>
<gene>
    <name evidence="2" type="ORF">DQ384_39240</name>
</gene>
<dbReference type="Pfam" id="PF13560">
    <property type="entry name" value="HTH_31"/>
    <property type="match status" value="1"/>
</dbReference>
<dbReference type="SUPFAM" id="SSF47413">
    <property type="entry name" value="lambda repressor-like DNA-binding domains"/>
    <property type="match status" value="2"/>
</dbReference>
<dbReference type="CDD" id="cd00093">
    <property type="entry name" value="HTH_XRE"/>
    <property type="match status" value="1"/>
</dbReference>
<dbReference type="InterPro" id="IPR010982">
    <property type="entry name" value="Lambda_DNA-bd_dom_sf"/>
</dbReference>
<dbReference type="AlphaFoldDB" id="A0A367EKD8"/>
<dbReference type="InterPro" id="IPR043917">
    <property type="entry name" value="DUF5753"/>
</dbReference>
<proteinExistence type="predicted"/>
<dbReference type="PROSITE" id="PS50943">
    <property type="entry name" value="HTH_CROC1"/>
    <property type="match status" value="1"/>
</dbReference>
<sequence length="437" mass="47448">MREGVAVEGERLPGLDTIAARLTYLLSRKGSSAKKVTIEEVARVTGVSRATITLMKSGQASNPQVATLRSLADFFKVPLGWLAGDLPEPISEARMRALIAGDLVGLPISALRTIAELVGLTRQAEQLARVPSSVIAPEAPVPPSDMGSFVRHLENATSDSVVGCRLRLLREGYGLSVGEAGAAAGVGRSAVECVEDGEGSPEAVGALLSAYGVSSPYQRETVMQLARHERDPQWWDLPEIPLWLTAIAGLESRAEMIYTYQAQYVPALLQTAQYALASCEASRSERPSQASIQFDALMTLRRQRLLEREDAPRLWAVVDESVLHRRLVAREEHLEVLDTLIAASKSVNGKVTLQVAPYDCAFVPPIPSFTLYRFASPGQSDLVCVHGIDADQIINERLQVDAYHKAFVMLAVAAIQPERTVDFLIDLRTSVSLEPGE</sequence>
<dbReference type="Pfam" id="PF01381">
    <property type="entry name" value="HTH_3"/>
    <property type="match status" value="1"/>
</dbReference>
<dbReference type="Pfam" id="PF19054">
    <property type="entry name" value="DUF5753"/>
    <property type="match status" value="1"/>
</dbReference>
<dbReference type="OrthoDB" id="5177725at2"/>